<comment type="caution">
    <text evidence="2">The sequence shown here is derived from an EMBL/GenBank/DDBJ whole genome shotgun (WGS) entry which is preliminary data.</text>
</comment>
<evidence type="ECO:0000313" key="3">
    <source>
        <dbReference type="Proteomes" id="UP001596442"/>
    </source>
</evidence>
<dbReference type="Pfam" id="PF24398">
    <property type="entry name" value="DUF7542"/>
    <property type="match status" value="1"/>
</dbReference>
<dbReference type="EMBL" id="JBHSWW010000115">
    <property type="protein sequence ID" value="MFC6753585.1"/>
    <property type="molecule type" value="Genomic_DNA"/>
</dbReference>
<evidence type="ECO:0000256" key="1">
    <source>
        <dbReference type="SAM" id="MobiDB-lite"/>
    </source>
</evidence>
<feature type="compositionally biased region" description="Basic and acidic residues" evidence="1">
    <location>
        <begin position="83"/>
        <end position="96"/>
    </location>
</feature>
<feature type="compositionally biased region" description="Basic and acidic residues" evidence="1">
    <location>
        <begin position="103"/>
        <end position="118"/>
    </location>
</feature>
<dbReference type="RefSeq" id="WP_379781334.1">
    <property type="nucleotide sequence ID" value="NZ_JBHSWW010000115.1"/>
</dbReference>
<name>A0ABD5SAN1_9EURY</name>
<evidence type="ECO:0008006" key="4">
    <source>
        <dbReference type="Google" id="ProtNLM"/>
    </source>
</evidence>
<dbReference type="InterPro" id="IPR055964">
    <property type="entry name" value="DUF7542"/>
</dbReference>
<proteinExistence type="predicted"/>
<protein>
    <recommendedName>
        <fullName evidence="4">DUF1059 domain-containing protein</fullName>
    </recommendedName>
</protein>
<dbReference type="Proteomes" id="UP001596442">
    <property type="component" value="Unassembled WGS sequence"/>
</dbReference>
<evidence type="ECO:0000313" key="2">
    <source>
        <dbReference type="EMBL" id="MFC6753585.1"/>
    </source>
</evidence>
<dbReference type="AlphaFoldDB" id="A0ABD5SAN1"/>
<sequence length="118" mass="12219">MDRPDRSRIVVACADCRFESAYSTLRAARSALADHEAEHGHTVDWRIEALSSGVERAGAAAGVCGVPGSADADSPLLGGGEATRGDVAADSRKSADDSDGESDLNRASDDEDRAGDSR</sequence>
<reference evidence="2 3" key="1">
    <citation type="journal article" date="2019" name="Int. J. Syst. Evol. Microbiol.">
        <title>The Global Catalogue of Microorganisms (GCM) 10K type strain sequencing project: providing services to taxonomists for standard genome sequencing and annotation.</title>
        <authorList>
            <consortium name="The Broad Institute Genomics Platform"/>
            <consortium name="The Broad Institute Genome Sequencing Center for Infectious Disease"/>
            <person name="Wu L."/>
            <person name="Ma J."/>
        </authorList>
    </citation>
    <scope>NUCLEOTIDE SEQUENCE [LARGE SCALE GENOMIC DNA]</scope>
    <source>
        <strain evidence="2 3">CGMCC 1.3239</strain>
    </source>
</reference>
<gene>
    <name evidence="2" type="ORF">ACFQEU_08925</name>
</gene>
<accession>A0ABD5SAN1</accession>
<keyword evidence="3" id="KW-1185">Reference proteome</keyword>
<organism evidence="2 3">
    <name type="scientific">Halorubrum tibetense</name>
    <dbReference type="NCBI Taxonomy" id="175631"/>
    <lineage>
        <taxon>Archaea</taxon>
        <taxon>Methanobacteriati</taxon>
        <taxon>Methanobacteriota</taxon>
        <taxon>Stenosarchaea group</taxon>
        <taxon>Halobacteria</taxon>
        <taxon>Halobacteriales</taxon>
        <taxon>Haloferacaceae</taxon>
        <taxon>Halorubrum</taxon>
    </lineage>
</organism>
<feature type="region of interest" description="Disordered" evidence="1">
    <location>
        <begin position="66"/>
        <end position="118"/>
    </location>
</feature>